<reference evidence="1" key="1">
    <citation type="journal article" date="2012" name="Science">
        <title>Fermentation, hydrogen, and sulfur metabolism in multiple uncultivated bacterial phyla.</title>
        <authorList>
            <person name="Wrighton K.C."/>
            <person name="Thomas B.C."/>
            <person name="Sharon I."/>
            <person name="Miller C.S."/>
            <person name="Castelle C.J."/>
            <person name="VerBerkmoes N.C."/>
            <person name="Wilkins M.J."/>
            <person name="Hettich R.L."/>
            <person name="Lipton M.S."/>
            <person name="Williams K.H."/>
            <person name="Long P.E."/>
            <person name="Banfield J.F."/>
        </authorList>
    </citation>
    <scope>NUCLEOTIDE SEQUENCE [LARGE SCALE GENOMIC DNA]</scope>
</reference>
<comment type="caution">
    <text evidence="1">The sequence shown here is derived from an EMBL/GenBank/DDBJ whole genome shotgun (WGS) entry which is preliminary data.</text>
</comment>
<dbReference type="EMBL" id="AMFJ01000320">
    <property type="protein sequence ID" value="EKE28550.1"/>
    <property type="molecule type" value="Genomic_DNA"/>
</dbReference>
<protein>
    <submittedName>
        <fullName evidence="1">Uncharacterized protein</fullName>
    </submittedName>
</protein>
<name>K2GYN7_9BACT</name>
<gene>
    <name evidence="1" type="ORF">ACD_3C00046G0003</name>
</gene>
<organism evidence="1">
    <name type="scientific">uncultured bacterium</name>
    <name type="common">gcode 4</name>
    <dbReference type="NCBI Taxonomy" id="1234023"/>
    <lineage>
        <taxon>Bacteria</taxon>
        <taxon>environmental samples</taxon>
    </lineage>
</organism>
<evidence type="ECO:0000313" key="1">
    <source>
        <dbReference type="EMBL" id="EKE28550.1"/>
    </source>
</evidence>
<sequence length="140" mass="17037">MDHIAILNPKWKLLWKISSWEKIIESRWYKTRRIPWNNVRTWDIVYFKDAWKRIILKANVDKVLQFENLDSEKFKDIVNNYGKSICLLNTDYAWYSTKKYCILIFISEPVEVVPFDIDKAGFWIWSAWISIDDIEQIRKD</sequence>
<dbReference type="AlphaFoldDB" id="K2GYN7"/>
<proteinExistence type="predicted"/>
<accession>K2GYN7</accession>